<dbReference type="Proteomes" id="UP000319191">
    <property type="component" value="Unassembled WGS sequence"/>
</dbReference>
<evidence type="ECO:0000313" key="3">
    <source>
        <dbReference type="EMBL" id="TRU84865.1"/>
    </source>
</evidence>
<reference evidence="3 4" key="1">
    <citation type="submission" date="2019-01" db="EMBL/GenBank/DDBJ databases">
        <title>Coherence of Microcystis species and biogeography revealed through population genomics.</title>
        <authorList>
            <person name="Perez-Carrascal O.M."/>
            <person name="Terrat Y."/>
            <person name="Giani A."/>
            <person name="Fortin N."/>
            <person name="Tromas N."/>
            <person name="Shapiro B.J."/>
        </authorList>
    </citation>
    <scope>NUCLEOTIDE SEQUENCE [LARGE SCALE GENOMIC DNA]</scope>
    <source>
        <strain evidence="3">Mn_MB_F_20050700_S1D</strain>
    </source>
</reference>
<evidence type="ECO:0000259" key="2">
    <source>
        <dbReference type="Pfam" id="PF07589"/>
    </source>
</evidence>
<feature type="domain" description="Ice-binding protein C-terminal" evidence="2">
    <location>
        <begin position="206"/>
        <end position="230"/>
    </location>
</feature>
<accession>A0A552IN33</accession>
<dbReference type="EMBL" id="SFAV01000237">
    <property type="protein sequence ID" value="TRU84865.1"/>
    <property type="molecule type" value="Genomic_DNA"/>
</dbReference>
<evidence type="ECO:0000313" key="4">
    <source>
        <dbReference type="Proteomes" id="UP000319191"/>
    </source>
</evidence>
<keyword evidence="1" id="KW-0732">Signal</keyword>
<gene>
    <name evidence="3" type="ORF">EWV54_17155</name>
</gene>
<organism evidence="3 4">
    <name type="scientific">Microcystis novacekii Mn_MB_F_20050700_S1D</name>
    <dbReference type="NCBI Taxonomy" id="2486266"/>
    <lineage>
        <taxon>Bacteria</taxon>
        <taxon>Bacillati</taxon>
        <taxon>Cyanobacteriota</taxon>
        <taxon>Cyanophyceae</taxon>
        <taxon>Oscillatoriophycideae</taxon>
        <taxon>Chroococcales</taxon>
        <taxon>Microcystaceae</taxon>
        <taxon>Microcystis</taxon>
    </lineage>
</organism>
<feature type="chain" id="PRO_5022094896" evidence="1">
    <location>
        <begin position="34"/>
        <end position="232"/>
    </location>
</feature>
<feature type="signal peptide" evidence="1">
    <location>
        <begin position="1"/>
        <end position="33"/>
    </location>
</feature>
<proteinExistence type="predicted"/>
<comment type="caution">
    <text evidence="3">The sequence shown here is derived from an EMBL/GenBank/DDBJ whole genome shotgun (WGS) entry which is preliminary data.</text>
</comment>
<evidence type="ECO:0000256" key="1">
    <source>
        <dbReference type="SAM" id="SignalP"/>
    </source>
</evidence>
<dbReference type="NCBIfam" id="TIGR02595">
    <property type="entry name" value="PEP_CTERM"/>
    <property type="match status" value="1"/>
</dbReference>
<protein>
    <submittedName>
        <fullName evidence="3">PEP-CTERM sorting domain-containing protein</fullName>
    </submittedName>
</protein>
<dbReference type="InterPro" id="IPR013424">
    <property type="entry name" value="Ice-binding_C"/>
</dbReference>
<sequence>MMTTNKLTKTFASGSLAIGVLAGSVLTATSASATAMLTWEQWTGTPTTPGTPLIWNDKKVTYVPNLAAVDPFNPIGAEALDEVALTEMGNDHYYFIYNAVTLGAPDENKGPGGSFTYTIAVNPLSSPKSIVGVDLDSDVSSNYGTVTEKFAEIPGLSLVSTNGSQDPASGFYPIAPKKLLTVTNTLANTNPGTEGLFQLQNSFRQSVPEPGTVLGLLAVGGLGLVSRFKKQK</sequence>
<dbReference type="Pfam" id="PF07589">
    <property type="entry name" value="PEP-CTERM"/>
    <property type="match status" value="1"/>
</dbReference>
<dbReference type="AlphaFoldDB" id="A0A552IN33"/>
<name>A0A552IN33_9CHRO</name>